<dbReference type="FunCoup" id="H2T8I3">
    <property type="interactions" value="1104"/>
</dbReference>
<dbReference type="GeneID" id="101070602"/>
<feature type="region of interest" description="Disordered" evidence="5">
    <location>
        <begin position="712"/>
        <end position="781"/>
    </location>
</feature>
<comment type="similarity">
    <text evidence="2">Belongs to the MYBBP1A family.</text>
</comment>
<dbReference type="eggNOG" id="KOG1926">
    <property type="taxonomic scope" value="Eukaryota"/>
</dbReference>
<reference evidence="6 7" key="1">
    <citation type="journal article" date="2011" name="Genome Biol. Evol.">
        <title>Integration of the genetic map and genome assembly of fugu facilitates insights into distinct features of genome evolution in teleosts and mammals.</title>
        <authorList>
            <person name="Kai W."/>
            <person name="Kikuchi K."/>
            <person name="Tohari S."/>
            <person name="Chew A.K."/>
            <person name="Tay A."/>
            <person name="Fujiwara A."/>
            <person name="Hosoya S."/>
            <person name="Suetake H."/>
            <person name="Naruse K."/>
            <person name="Brenner S."/>
            <person name="Suzuki Y."/>
            <person name="Venkatesh B."/>
        </authorList>
    </citation>
    <scope>NUCLEOTIDE SEQUENCE [LARGE SCALE GENOMIC DNA]</scope>
</reference>
<evidence type="ECO:0000256" key="5">
    <source>
        <dbReference type="SAM" id="MobiDB-lite"/>
    </source>
</evidence>
<organism evidence="6 7">
    <name type="scientific">Takifugu rubripes</name>
    <name type="common">Japanese pufferfish</name>
    <name type="synonym">Fugu rubripes</name>
    <dbReference type="NCBI Taxonomy" id="31033"/>
    <lineage>
        <taxon>Eukaryota</taxon>
        <taxon>Metazoa</taxon>
        <taxon>Chordata</taxon>
        <taxon>Craniata</taxon>
        <taxon>Vertebrata</taxon>
        <taxon>Euteleostomi</taxon>
        <taxon>Actinopterygii</taxon>
        <taxon>Neopterygii</taxon>
        <taxon>Teleostei</taxon>
        <taxon>Neoteleostei</taxon>
        <taxon>Acanthomorphata</taxon>
        <taxon>Eupercaria</taxon>
        <taxon>Tetraodontiformes</taxon>
        <taxon>Tetradontoidea</taxon>
        <taxon>Tetraodontidae</taxon>
        <taxon>Takifugu</taxon>
    </lineage>
</organism>
<dbReference type="AlphaFoldDB" id="H2T8I3"/>
<dbReference type="SUPFAM" id="SSF48371">
    <property type="entry name" value="ARM repeat"/>
    <property type="match status" value="1"/>
</dbReference>
<dbReference type="GeneTree" id="ENSGT00390000017457"/>
<dbReference type="PANTHER" id="PTHR13213">
    <property type="entry name" value="MYB-BINDING PROTEIN 1A FAMILY MEMBER"/>
    <property type="match status" value="1"/>
</dbReference>
<name>H2T8I3_TAKRU</name>
<dbReference type="Ensembl" id="ENSTRUT00000021060.3">
    <property type="protein sequence ID" value="ENSTRUP00000020973.3"/>
    <property type="gene ID" value="ENSTRUG00000008378.3"/>
</dbReference>
<feature type="compositionally biased region" description="Basic residues" evidence="5">
    <location>
        <begin position="1267"/>
        <end position="1279"/>
    </location>
</feature>
<evidence type="ECO:0000256" key="1">
    <source>
        <dbReference type="ARBA" id="ARBA00004123"/>
    </source>
</evidence>
<dbReference type="InterPro" id="IPR016024">
    <property type="entry name" value="ARM-type_fold"/>
</dbReference>
<dbReference type="InParanoid" id="H2T8I3"/>
<gene>
    <name evidence="6" type="primary">mybbp1a</name>
</gene>
<keyword evidence="7" id="KW-1185">Reference proteome</keyword>
<accession>H2T8I3</accession>
<feature type="compositionally biased region" description="Basic and acidic residues" evidence="5">
    <location>
        <begin position="1165"/>
        <end position="1175"/>
    </location>
</feature>
<dbReference type="CTD" id="10514"/>
<dbReference type="KEGG" id="tru:101070602"/>
<feature type="coiled-coil region" evidence="4">
    <location>
        <begin position="629"/>
        <end position="658"/>
    </location>
</feature>
<proteinExistence type="inferred from homology"/>
<keyword evidence="4" id="KW-0175">Coiled coil</keyword>
<dbReference type="GO" id="GO:0003714">
    <property type="term" value="F:transcription corepressor activity"/>
    <property type="evidence" value="ECO:0007669"/>
    <property type="project" value="TreeGrafter"/>
</dbReference>
<dbReference type="OrthoDB" id="342531at2759"/>
<dbReference type="Pfam" id="PF04931">
    <property type="entry name" value="DNA_pol_phi"/>
    <property type="match status" value="1"/>
</dbReference>
<evidence type="ECO:0000256" key="4">
    <source>
        <dbReference type="SAM" id="Coils"/>
    </source>
</evidence>
<evidence type="ECO:0000256" key="3">
    <source>
        <dbReference type="ARBA" id="ARBA00023242"/>
    </source>
</evidence>
<dbReference type="GO" id="GO:0043565">
    <property type="term" value="F:sequence-specific DNA binding"/>
    <property type="evidence" value="ECO:0007669"/>
    <property type="project" value="TreeGrafter"/>
</dbReference>
<dbReference type="InterPro" id="IPR007015">
    <property type="entry name" value="DNA_pol_V/MYBBP1A"/>
</dbReference>
<protein>
    <submittedName>
        <fullName evidence="6">MYB binding protein (P160) 1a</fullName>
    </submittedName>
</protein>
<feature type="region of interest" description="Disordered" evidence="5">
    <location>
        <begin position="1165"/>
        <end position="1279"/>
    </location>
</feature>
<dbReference type="GO" id="GO:0005730">
    <property type="term" value="C:nucleolus"/>
    <property type="evidence" value="ECO:0007669"/>
    <property type="project" value="InterPro"/>
</dbReference>
<dbReference type="GO" id="GO:0003723">
    <property type="term" value="F:RNA binding"/>
    <property type="evidence" value="ECO:0007669"/>
    <property type="project" value="TreeGrafter"/>
</dbReference>
<evidence type="ECO:0000313" key="6">
    <source>
        <dbReference type="Ensembl" id="ENSTRUP00000020973.3"/>
    </source>
</evidence>
<dbReference type="STRING" id="31033.ENSTRUP00000020973"/>
<evidence type="ECO:0000313" key="7">
    <source>
        <dbReference type="Proteomes" id="UP000005226"/>
    </source>
</evidence>
<keyword evidence="3" id="KW-0539">Nucleus</keyword>
<feature type="compositionally biased region" description="Acidic residues" evidence="5">
    <location>
        <begin position="732"/>
        <end position="780"/>
    </location>
</feature>
<dbReference type="RefSeq" id="XP_011609470.2">
    <property type="nucleotide sequence ID" value="XM_011611168.2"/>
</dbReference>
<dbReference type="PANTHER" id="PTHR13213:SF2">
    <property type="entry name" value="MYB-BINDING PROTEIN 1A"/>
    <property type="match status" value="1"/>
</dbReference>
<sequence length="1279" mass="144313">MSVKMVEMSTKTVGPVRSAGILQQNRVFLDFFWDLAKPDQEVRLKAIEDLIQYLKANNKADELEYTFKRLVDGLAHSREAARPGFSLALGQVLNAFEDVTLQSTLNRIKQKHNLQTVKKNLIRNALFGNFFGVLALQQSGRLSKEPQVVLGCVQLLQSLSQHRQHLRDLPNKTMMDILNEISEEVFEEVLLSALQADLAAAFRTPEQLQLLLVALQRFPQTLKPQKLKKLLGSSTIINTDNIPKLTQMLNTAAQSSKKDHVLPAVALDLLKLSLKEGSFQLFWNHTIVKGMLKEQQGPAHYLCFRLLGSSLPYLSIAQLKEVLRGEVMMHYGEHVVSAQKPDRFKLAPEMEVYVSDFLQGCQDPDKQLAVMVSFSSLTNQGYPVVPSVWRVVQHLQPVALQQYVAWLKKMFLQPQQDELLDISTHKQKGNQEGKEQKENSVFRLRKWLVARLSSIIDNYQVKRQEDLIMDVARFVFFHAFFTTKKPSADIPETNNKLSVPLDDGTRGVLINSFFGLLLSMHHMPLAEEVGEGASVNSKRVLGVTADGTMWIYHLVQYAQVLLKQPKHVECSQPFSPEQRQAWDSMLESVANLKKKAKKASTAENSAFQQLFLLVGMHLFKAPEELLDIMKDLQSCVDKAQEKKAKKKKKQTAAQQEEEPEWVEVMVDILLSLLSQPSRHIRQVCKTVFSSICPNVTPAALNAILDVLDPEKDDEENSAVVITDDTKSLKKEDEDDEEMEVDDSDASDDDDDDDDDDNEEEEEDDDDAMEDDEEEELEEGVVDQNFRLELMKVLQQQNALAEDASSDEDLDDEAMMELDKNLAAVFLEQKKKTQAKKDEKTKIMKEKTLVRDFKIKVLDFVEVLVGRQAGSPLVLSLVEPLLHIIERGMSSDSQQQEQDFLRRAADIFRNQLCRSKVYCKTVGDRQGALHDMLEKLMSKTQKLADSSVSLYYFSASLYVVKVLRGAPPAGTQQENSTTAADLRFTGSLDMDRVTAIFREALNSFMSKRKSPLTTQMFTDLFNRFPVLGVNLLDAAVQHIKSGVRVHQQGQACVLVLRAMQSREIQQLLGGPAWTDLCTKVTAQLAASLQQVDQLDNKLVKEKVVKTLELCQFLVKQVHQQKLSVDLEPLKKALEALPNAITFNKTGKLEDTYWAVVKHFGVTKPKVEKMKPDKEAEPQPAQKKKKGFLPETKKRQKRMKPVLEPAGEKPTSVDNAGAEGEHAKKKKDKKTKRKPATGEANDAQPGSAKKRKKQSSAQRSKTPSDSNPAKKKKPKQKKEKA</sequence>
<comment type="subcellular location">
    <subcellularLocation>
        <location evidence="1">Nucleus</location>
    </subcellularLocation>
</comment>
<feature type="compositionally biased region" description="Basic residues" evidence="5">
    <location>
        <begin position="1221"/>
        <end position="1233"/>
    </location>
</feature>
<reference evidence="6" key="2">
    <citation type="submission" date="2025-08" db="UniProtKB">
        <authorList>
            <consortium name="Ensembl"/>
        </authorList>
    </citation>
    <scope>IDENTIFICATION</scope>
</reference>
<evidence type="ECO:0000256" key="2">
    <source>
        <dbReference type="ARBA" id="ARBA00006809"/>
    </source>
</evidence>
<dbReference type="Proteomes" id="UP000005226">
    <property type="component" value="Chromosome 15"/>
</dbReference>
<reference evidence="6" key="3">
    <citation type="submission" date="2025-09" db="UniProtKB">
        <authorList>
            <consortium name="Ensembl"/>
        </authorList>
    </citation>
    <scope>IDENTIFICATION</scope>
</reference>